<evidence type="ECO:0000256" key="1">
    <source>
        <dbReference type="SAM" id="SignalP"/>
    </source>
</evidence>
<evidence type="ECO:0000313" key="2">
    <source>
        <dbReference type="EMBL" id="QBM91068.1"/>
    </source>
</evidence>
<evidence type="ECO:0000313" key="3">
    <source>
        <dbReference type="Proteomes" id="UP000292447"/>
    </source>
</evidence>
<protein>
    <submittedName>
        <fullName evidence="2">Uncharacterized protein</fullName>
    </submittedName>
</protein>
<dbReference type="AlphaFoldDB" id="A0A4P6XXI1"/>
<organism evidence="2 3">
    <name type="scientific">Metschnikowia aff. pulcherrima</name>
    <dbReference type="NCBI Taxonomy" id="2163413"/>
    <lineage>
        <taxon>Eukaryota</taxon>
        <taxon>Fungi</taxon>
        <taxon>Dikarya</taxon>
        <taxon>Ascomycota</taxon>
        <taxon>Saccharomycotina</taxon>
        <taxon>Pichiomycetes</taxon>
        <taxon>Metschnikowiaceae</taxon>
        <taxon>Metschnikowia</taxon>
    </lineage>
</organism>
<dbReference type="Proteomes" id="UP000292447">
    <property type="component" value="Chromosome VII"/>
</dbReference>
<dbReference type="EMBL" id="CP034462">
    <property type="protein sequence ID" value="QBM91068.1"/>
    <property type="molecule type" value="Genomic_DNA"/>
</dbReference>
<proteinExistence type="predicted"/>
<keyword evidence="3" id="KW-1185">Reference proteome</keyword>
<accession>A0A4P6XXI1</accession>
<reference evidence="3" key="1">
    <citation type="submission" date="2019-03" db="EMBL/GenBank/DDBJ databases">
        <title>Snf2 controls pulcherriminic acid biosynthesis and connects pigmentation and antifungal activity of the yeast Metschnikowia pulcherrima.</title>
        <authorList>
            <person name="Gore-Lloyd D."/>
            <person name="Sumann I."/>
            <person name="Brachmann A.O."/>
            <person name="Schneeberger K."/>
            <person name="Ortiz-Merino R.A."/>
            <person name="Moreno-Beltran M."/>
            <person name="Schlaefli M."/>
            <person name="Kirner P."/>
            <person name="Santos Kron A."/>
            <person name="Wolfe K.H."/>
            <person name="Piel J."/>
            <person name="Ahrens C.H."/>
            <person name="Henk D."/>
            <person name="Freimoser F.M."/>
        </authorList>
    </citation>
    <scope>NUCLEOTIDE SEQUENCE [LARGE SCALE GENOMIC DNA]</scope>
    <source>
        <strain evidence="3">APC 1.2</strain>
    </source>
</reference>
<feature type="signal peptide" evidence="1">
    <location>
        <begin position="1"/>
        <end position="20"/>
    </location>
</feature>
<feature type="chain" id="PRO_5020732374" evidence="1">
    <location>
        <begin position="21"/>
        <end position="432"/>
    </location>
</feature>
<keyword evidence="1" id="KW-0732">Signal</keyword>
<sequence length="432" mass="50271">MKPDKILAILVLLLSAQTSSCTVALCTPGLLKGDSISKKNLTSHEKRQKQDLEPESSLLKRNEPQLIDGLSSATHILETRLNFIQHSVHRLLDGNIWRTPEGALHAKHSKMYLEQLLFERWLKNLPQSETLAEIDRLIDSLLEQMRPMYKGSTGPLVSENLQQIFFSLENTINNVRLVLVLFIYEKSLHYRDLELHTLRLQFEACVETYRRLAVKGTPHARKMDWMIQTVLELLYWASHEYSSNKEYCFSKVQNALAARLRERLLSLNETLGVVTSQKDMHKFVLVALKTHEYAHEFFNLNFPKNQFTRIIIDIFHDVFAQLALFAYAGPETPILIPFEDIRLLNMRSKMEAVWLHLRRLGPANTLTPEKYWKLLQIKVDVRNWSAEIGRWGNENSTEVQNLQSLCHEAIKEVNRLKRTMDRQQFPESDSEL</sequence>
<gene>
    <name evidence="2" type="ORF">METSCH_G01100</name>
</gene>
<name>A0A4P6XXI1_9ASCO</name>